<comment type="similarity">
    <text evidence="2">Belongs to the NADH:flavin oxidoreductase/NADH oxidase family.</text>
</comment>
<dbReference type="GO" id="GO:0010181">
    <property type="term" value="F:FMN binding"/>
    <property type="evidence" value="ECO:0007669"/>
    <property type="project" value="InterPro"/>
</dbReference>
<keyword evidence="3" id="KW-0560">Oxidoreductase</keyword>
<comment type="cofactor">
    <cofactor evidence="1">
        <name>FMN</name>
        <dbReference type="ChEBI" id="CHEBI:58210"/>
    </cofactor>
</comment>
<dbReference type="Pfam" id="PF00724">
    <property type="entry name" value="Oxidored_FMN"/>
    <property type="match status" value="1"/>
</dbReference>
<evidence type="ECO:0000256" key="3">
    <source>
        <dbReference type="ARBA" id="ARBA00023002"/>
    </source>
</evidence>
<evidence type="ECO:0000256" key="1">
    <source>
        <dbReference type="ARBA" id="ARBA00001917"/>
    </source>
</evidence>
<accession>A0AA41QBM5</accession>
<gene>
    <name evidence="5" type="ORF">LZ495_42210</name>
</gene>
<dbReference type="PANTHER" id="PTHR22893:SF91">
    <property type="entry name" value="NADPH DEHYDROGENASE 2-RELATED"/>
    <property type="match status" value="1"/>
</dbReference>
<dbReference type="Proteomes" id="UP001165378">
    <property type="component" value="Unassembled WGS sequence"/>
</dbReference>
<sequence>MGEVLSAPYQAGVLKLANRVAMAPMTRGRANDETGVPSELASTYYRQRAGAGLIVTEGVYVNALAKGGPGIPGLVTDEQVRGWRPVTEAVHAEGGTIFAQLWHVGRMSHPLSLPTGELPVAPSAVRIDGPQIFTKDGLRDHVLPRALETAEVEQTVRDFARAAERAIEAGFDGVEIHGANGYLVKQFIGDNTNLRTDKYGGSVNGRLRFAVELAEAVSAAVGAERVGFRISPDNDENQIVELDPQGTYRTLVDAVDGLGLAYLHVLERGKYGAIADLRTRWSGTLIANHNGPAPTSPEVGARLVADGHADLVALGRLFISNPDLPARIASGIALAPPATENIYGGGAAGYVDYPTAAEAGTGAVAALSA</sequence>
<evidence type="ECO:0000259" key="4">
    <source>
        <dbReference type="Pfam" id="PF00724"/>
    </source>
</evidence>
<dbReference type="InterPro" id="IPR013785">
    <property type="entry name" value="Aldolase_TIM"/>
</dbReference>
<dbReference type="InterPro" id="IPR001155">
    <property type="entry name" value="OxRdtase_FMN_N"/>
</dbReference>
<dbReference type="Gene3D" id="3.20.20.70">
    <property type="entry name" value="Aldolase class I"/>
    <property type="match status" value="1"/>
</dbReference>
<dbReference type="CDD" id="cd02933">
    <property type="entry name" value="OYE_like_FMN"/>
    <property type="match status" value="1"/>
</dbReference>
<evidence type="ECO:0000313" key="6">
    <source>
        <dbReference type="Proteomes" id="UP001165378"/>
    </source>
</evidence>
<dbReference type="GO" id="GO:0005829">
    <property type="term" value="C:cytosol"/>
    <property type="evidence" value="ECO:0007669"/>
    <property type="project" value="UniProtKB-ARBA"/>
</dbReference>
<reference evidence="5" key="1">
    <citation type="submission" date="2022-01" db="EMBL/GenBank/DDBJ databases">
        <title>Genome-Based Taxonomic Classification of the Phylum Actinobacteria.</title>
        <authorList>
            <person name="Gao Y."/>
        </authorList>
    </citation>
    <scope>NUCLEOTIDE SEQUENCE</scope>
    <source>
        <strain evidence="5">KLBMP 8922</strain>
    </source>
</reference>
<dbReference type="EMBL" id="JAKFHA010000060">
    <property type="protein sequence ID" value="MCF2533802.1"/>
    <property type="molecule type" value="Genomic_DNA"/>
</dbReference>
<proteinExistence type="inferred from homology"/>
<name>A0AA41QBM5_9ACTN</name>
<dbReference type="AlphaFoldDB" id="A0AA41QBM5"/>
<dbReference type="FunFam" id="3.20.20.70:FF:000059">
    <property type="entry name" value="N-ethylmaleimide reductase, FMN-linked"/>
    <property type="match status" value="1"/>
</dbReference>
<dbReference type="RefSeq" id="WP_235058566.1">
    <property type="nucleotide sequence ID" value="NZ_JAKFHA010000060.1"/>
</dbReference>
<dbReference type="PANTHER" id="PTHR22893">
    <property type="entry name" value="NADH OXIDOREDUCTASE-RELATED"/>
    <property type="match status" value="1"/>
</dbReference>
<evidence type="ECO:0000256" key="2">
    <source>
        <dbReference type="ARBA" id="ARBA00005979"/>
    </source>
</evidence>
<organism evidence="5 6">
    <name type="scientific">Yinghuangia soli</name>
    <dbReference type="NCBI Taxonomy" id="2908204"/>
    <lineage>
        <taxon>Bacteria</taxon>
        <taxon>Bacillati</taxon>
        <taxon>Actinomycetota</taxon>
        <taxon>Actinomycetes</taxon>
        <taxon>Kitasatosporales</taxon>
        <taxon>Streptomycetaceae</taxon>
        <taxon>Yinghuangia</taxon>
    </lineage>
</organism>
<dbReference type="SUPFAM" id="SSF51395">
    <property type="entry name" value="FMN-linked oxidoreductases"/>
    <property type="match status" value="1"/>
</dbReference>
<evidence type="ECO:0000313" key="5">
    <source>
        <dbReference type="EMBL" id="MCF2533802.1"/>
    </source>
</evidence>
<protein>
    <submittedName>
        <fullName evidence="5">Alkene reductase</fullName>
    </submittedName>
</protein>
<dbReference type="GO" id="GO:0016628">
    <property type="term" value="F:oxidoreductase activity, acting on the CH-CH group of donors, NAD or NADP as acceptor"/>
    <property type="evidence" value="ECO:0007669"/>
    <property type="project" value="UniProtKB-ARBA"/>
</dbReference>
<comment type="caution">
    <text evidence="5">The sequence shown here is derived from an EMBL/GenBank/DDBJ whole genome shotgun (WGS) entry which is preliminary data.</text>
</comment>
<dbReference type="InterPro" id="IPR045247">
    <property type="entry name" value="Oye-like"/>
</dbReference>
<feature type="domain" description="NADH:flavin oxidoreductase/NADH oxidase N-terminal" evidence="4">
    <location>
        <begin position="7"/>
        <end position="333"/>
    </location>
</feature>
<keyword evidence="6" id="KW-1185">Reference proteome</keyword>